<reference evidence="2" key="1">
    <citation type="journal article" date="2023" name="Front. Plant Sci.">
        <title>Chromosomal-level genome assembly of Melastoma candidum provides insights into trichome evolution.</title>
        <authorList>
            <person name="Zhong Y."/>
            <person name="Wu W."/>
            <person name="Sun C."/>
            <person name="Zou P."/>
            <person name="Liu Y."/>
            <person name="Dai S."/>
            <person name="Zhou R."/>
        </authorList>
    </citation>
    <scope>NUCLEOTIDE SEQUENCE [LARGE SCALE GENOMIC DNA]</scope>
</reference>
<protein>
    <submittedName>
        <fullName evidence="1">Uncharacterized protein</fullName>
    </submittedName>
</protein>
<comment type="caution">
    <text evidence="1">The sequence shown here is derived from an EMBL/GenBank/DDBJ whole genome shotgun (WGS) entry which is preliminary data.</text>
</comment>
<gene>
    <name evidence="1" type="ORF">MLD38_038179</name>
</gene>
<dbReference type="Proteomes" id="UP001057402">
    <property type="component" value="Chromosome 12"/>
</dbReference>
<evidence type="ECO:0000313" key="2">
    <source>
        <dbReference type="Proteomes" id="UP001057402"/>
    </source>
</evidence>
<sequence length="209" mass="24197">MSYRVQNHALDLKVPDKSNNALMITADYHHPSTPTCLHIPRQISKNELLKLLPEKWVTNYEQLQQHVRPIQSTESRFIKEKDRSVTIKFDRSHEKDAATPSIFSTMFMVQPVPNHKKPDSLNKIIHSFDGQGKEVYFFKDPHTNHCYWDACNYGCYEKPEEDDYSSRRKKSAHRSHDLPESNSDGDDEDDPGQIPMVKAAPHKENHGNS</sequence>
<organism evidence="1 2">
    <name type="scientific">Melastoma candidum</name>
    <dbReference type="NCBI Taxonomy" id="119954"/>
    <lineage>
        <taxon>Eukaryota</taxon>
        <taxon>Viridiplantae</taxon>
        <taxon>Streptophyta</taxon>
        <taxon>Embryophyta</taxon>
        <taxon>Tracheophyta</taxon>
        <taxon>Spermatophyta</taxon>
        <taxon>Magnoliopsida</taxon>
        <taxon>eudicotyledons</taxon>
        <taxon>Gunneridae</taxon>
        <taxon>Pentapetalae</taxon>
        <taxon>rosids</taxon>
        <taxon>malvids</taxon>
        <taxon>Myrtales</taxon>
        <taxon>Melastomataceae</taxon>
        <taxon>Melastomatoideae</taxon>
        <taxon>Melastomateae</taxon>
        <taxon>Melastoma</taxon>
    </lineage>
</organism>
<proteinExistence type="predicted"/>
<dbReference type="EMBL" id="CM042891">
    <property type="protein sequence ID" value="KAI4302434.1"/>
    <property type="molecule type" value="Genomic_DNA"/>
</dbReference>
<evidence type="ECO:0000313" key="1">
    <source>
        <dbReference type="EMBL" id="KAI4302434.1"/>
    </source>
</evidence>
<accession>A0ACB9KY37</accession>
<name>A0ACB9KY37_9MYRT</name>
<keyword evidence="2" id="KW-1185">Reference proteome</keyword>